<keyword evidence="3" id="KW-1185">Reference proteome</keyword>
<dbReference type="RefSeq" id="WP_071974027.1">
    <property type="nucleotide sequence ID" value="NZ_CP018077.1"/>
</dbReference>
<protein>
    <recommendedName>
        <fullName evidence="4">DivIVA domain-containing protein</fullName>
    </recommendedName>
</protein>
<dbReference type="OrthoDB" id="9846345at2"/>
<keyword evidence="2" id="KW-0614">Plasmid</keyword>
<dbReference type="AlphaFoldDB" id="A0A1J0WMX5"/>
<geneLocation type="plasmid" evidence="2 3">
    <name>unnamed1</name>
</geneLocation>
<name>A0A1J0WMX5_9RHOB</name>
<evidence type="ECO:0008006" key="4">
    <source>
        <dbReference type="Google" id="ProtNLM"/>
    </source>
</evidence>
<dbReference type="KEGG" id="suam:BOO69_19210"/>
<evidence type="ECO:0000313" key="2">
    <source>
        <dbReference type="EMBL" id="APE45687.1"/>
    </source>
</evidence>
<feature type="coiled-coil region" evidence="1">
    <location>
        <begin position="56"/>
        <end position="122"/>
    </location>
</feature>
<accession>A0A1J0WMX5</accession>
<dbReference type="EMBL" id="CP018077">
    <property type="protein sequence ID" value="APE45687.1"/>
    <property type="molecule type" value="Genomic_DNA"/>
</dbReference>
<gene>
    <name evidence="2" type="ORF">BOO69_19210</name>
</gene>
<evidence type="ECO:0000256" key="1">
    <source>
        <dbReference type="SAM" id="Coils"/>
    </source>
</evidence>
<evidence type="ECO:0000313" key="3">
    <source>
        <dbReference type="Proteomes" id="UP000181897"/>
    </source>
</evidence>
<dbReference type="Proteomes" id="UP000181897">
    <property type="component" value="Plasmid unnamed1"/>
</dbReference>
<reference evidence="2 3" key="1">
    <citation type="submission" date="2016-11" db="EMBL/GenBank/DDBJ databases">
        <title>Complete genome sequence of Sulfitobacter sp. AM1-D1, a toxic bacteria associated with marine dinoflagellate Alexandrium minutum in East China Sea.</title>
        <authorList>
            <person name="Yang Q."/>
            <person name="Zhang X."/>
            <person name="Tian X."/>
        </authorList>
    </citation>
    <scope>NUCLEOTIDE SEQUENCE [LARGE SCALE GENOMIC DNA]</scope>
    <source>
        <strain evidence="2 3">AM1-D1</strain>
        <plasmid evidence="2 3">unnamed1</plasmid>
    </source>
</reference>
<proteinExistence type="predicted"/>
<organism evidence="2 3">
    <name type="scientific">Sulfitobacter alexandrii</name>
    <dbReference type="NCBI Taxonomy" id="1917485"/>
    <lineage>
        <taxon>Bacteria</taxon>
        <taxon>Pseudomonadati</taxon>
        <taxon>Pseudomonadota</taxon>
        <taxon>Alphaproteobacteria</taxon>
        <taxon>Rhodobacterales</taxon>
        <taxon>Roseobacteraceae</taxon>
        <taxon>Sulfitobacter</taxon>
    </lineage>
</organism>
<sequence>MASKFDRFTVSERRPAYRPVVVRERTDGYGAEEVNRLLLDVEQILEAQVRGMDAQVQRLRTALARREAELAELANLADRRGSAAAEELSARATRLDEQAREIAALKSEVKAAGETLMQSRQESDDRAAVQAQRIAELEGMLADMRGSTSWRVTRPLRWLGRLGGRG</sequence>
<keyword evidence="1" id="KW-0175">Coiled coil</keyword>